<comment type="subcellular location">
    <subcellularLocation>
        <location evidence="1">Cell membrane</location>
        <topology evidence="1">Multi-pass membrane protein</topology>
    </subcellularLocation>
</comment>
<feature type="transmembrane region" description="Helical" evidence="7">
    <location>
        <begin position="307"/>
        <end position="331"/>
    </location>
</feature>
<name>A0ABW4Q941_9MICC</name>
<dbReference type="PANTHER" id="PTHR30213">
    <property type="entry name" value="INNER MEMBRANE PROTEIN YHJD"/>
    <property type="match status" value="1"/>
</dbReference>
<organism evidence="8 9">
    <name type="scientific">Arthrobacter flavus</name>
    <dbReference type="NCBI Taxonomy" id="95172"/>
    <lineage>
        <taxon>Bacteria</taxon>
        <taxon>Bacillati</taxon>
        <taxon>Actinomycetota</taxon>
        <taxon>Actinomycetes</taxon>
        <taxon>Micrococcales</taxon>
        <taxon>Micrococcaceae</taxon>
        <taxon>Arthrobacter</taxon>
    </lineage>
</organism>
<evidence type="ECO:0000256" key="3">
    <source>
        <dbReference type="ARBA" id="ARBA00022692"/>
    </source>
</evidence>
<keyword evidence="4 7" id="KW-1133">Transmembrane helix</keyword>
<feature type="region of interest" description="Disordered" evidence="6">
    <location>
        <begin position="348"/>
        <end position="387"/>
    </location>
</feature>
<evidence type="ECO:0000256" key="6">
    <source>
        <dbReference type="SAM" id="MobiDB-lite"/>
    </source>
</evidence>
<evidence type="ECO:0000313" key="9">
    <source>
        <dbReference type="Proteomes" id="UP001597307"/>
    </source>
</evidence>
<keyword evidence="2" id="KW-1003">Cell membrane</keyword>
<feature type="transmembrane region" description="Helical" evidence="7">
    <location>
        <begin position="242"/>
        <end position="263"/>
    </location>
</feature>
<keyword evidence="9" id="KW-1185">Reference proteome</keyword>
<dbReference type="InterPro" id="IPR017039">
    <property type="entry name" value="Virul_fac_BrkB"/>
</dbReference>
<evidence type="ECO:0000256" key="7">
    <source>
        <dbReference type="SAM" id="Phobius"/>
    </source>
</evidence>
<feature type="transmembrane region" description="Helical" evidence="7">
    <location>
        <begin position="88"/>
        <end position="111"/>
    </location>
</feature>
<evidence type="ECO:0000256" key="5">
    <source>
        <dbReference type="ARBA" id="ARBA00023136"/>
    </source>
</evidence>
<keyword evidence="5 7" id="KW-0472">Membrane</keyword>
<evidence type="ECO:0000256" key="2">
    <source>
        <dbReference type="ARBA" id="ARBA00022475"/>
    </source>
</evidence>
<dbReference type="EMBL" id="JBHUGA010000040">
    <property type="protein sequence ID" value="MFD1847230.1"/>
    <property type="molecule type" value="Genomic_DNA"/>
</dbReference>
<evidence type="ECO:0000256" key="1">
    <source>
        <dbReference type="ARBA" id="ARBA00004651"/>
    </source>
</evidence>
<keyword evidence="3 7" id="KW-0812">Transmembrane</keyword>
<comment type="caution">
    <text evidence="8">The sequence shown here is derived from an EMBL/GenBank/DDBJ whole genome shotgun (WGS) entry which is preliminary data.</text>
</comment>
<dbReference type="PANTHER" id="PTHR30213:SF1">
    <property type="entry name" value="INNER MEMBRANE PROTEIN YHJD"/>
    <property type="match status" value="1"/>
</dbReference>
<accession>A0ABW4Q941</accession>
<evidence type="ECO:0000313" key="8">
    <source>
        <dbReference type="EMBL" id="MFD1847230.1"/>
    </source>
</evidence>
<dbReference type="Pfam" id="PF03631">
    <property type="entry name" value="Virul_fac_BrkB"/>
    <property type="match status" value="1"/>
</dbReference>
<feature type="compositionally biased region" description="Basic residues" evidence="6">
    <location>
        <begin position="349"/>
        <end position="367"/>
    </location>
</feature>
<protein>
    <submittedName>
        <fullName evidence="8">YihY/virulence factor BrkB family protein</fullName>
    </submittedName>
</protein>
<evidence type="ECO:0000256" key="4">
    <source>
        <dbReference type="ARBA" id="ARBA00022989"/>
    </source>
</evidence>
<feature type="transmembrane region" description="Helical" evidence="7">
    <location>
        <begin position="275"/>
        <end position="301"/>
    </location>
</feature>
<reference evidence="9" key="1">
    <citation type="journal article" date="2019" name="Int. J. Syst. Evol. Microbiol.">
        <title>The Global Catalogue of Microorganisms (GCM) 10K type strain sequencing project: providing services to taxonomists for standard genome sequencing and annotation.</title>
        <authorList>
            <consortium name="The Broad Institute Genomics Platform"/>
            <consortium name="The Broad Institute Genome Sequencing Center for Infectious Disease"/>
            <person name="Wu L."/>
            <person name="Ma J."/>
        </authorList>
    </citation>
    <scope>NUCLEOTIDE SEQUENCE [LARGE SCALE GENOMIC DNA]</scope>
    <source>
        <strain evidence="9">JCM 11496</strain>
    </source>
</reference>
<dbReference type="RefSeq" id="WP_343878832.1">
    <property type="nucleotide sequence ID" value="NZ_BAAAIJ010000032.1"/>
</dbReference>
<feature type="transmembrane region" description="Helical" evidence="7">
    <location>
        <begin position="202"/>
        <end position="222"/>
    </location>
</feature>
<gene>
    <name evidence="8" type="ORF">ACFSFX_11550</name>
</gene>
<proteinExistence type="predicted"/>
<dbReference type="Proteomes" id="UP001597307">
    <property type="component" value="Unassembled WGS sequence"/>
</dbReference>
<feature type="transmembrane region" description="Helical" evidence="7">
    <location>
        <begin position="155"/>
        <end position="175"/>
    </location>
</feature>
<sequence length="387" mass="41483">MAKIKTRAITPAETDYYNEPRPAELAHLKLKVIDARRDLGKVKRRGGTGLPLIVATINYLLARTFVLRPVRVFHLYTVRRGPLMAAGIAYRLFFSMASLLLAGFSILGLVVTGNAPLQNLIVETVNSAAPGILKMEEDGPGLATPEQLFSAGEGLTLTLIVSTIITVITALGWIAGVRQAMRGIFALPPVPGHPLLIRVKDLGTLLVLGVAMIVTTVVGLVANTLLDVVFDWLDFGDTGRPFTQLAGIAVMLILDFAVAVILFRRASGIDQTRRLLIQSSLITAVGSTVLRTFSTLLLGSVGGGNPLLAPFTVVVGLFVWFFLLSQVYLLAAAWGAIGAADAEAGLAPRHGRSLKQRSRVAGRRKDQRVRDAGPDLAHQKRRPGHAG</sequence>